<proteinExistence type="predicted"/>
<dbReference type="Proteomes" id="UP001152759">
    <property type="component" value="Chromosome 10"/>
</dbReference>
<dbReference type="Gene3D" id="2.70.220.10">
    <property type="entry name" value="Ganglioside GM2 activator"/>
    <property type="match status" value="1"/>
</dbReference>
<organism evidence="3 4">
    <name type="scientific">Bemisia tabaci</name>
    <name type="common">Sweetpotato whitefly</name>
    <name type="synonym">Aleurodes tabaci</name>
    <dbReference type="NCBI Taxonomy" id="7038"/>
    <lineage>
        <taxon>Eukaryota</taxon>
        <taxon>Metazoa</taxon>
        <taxon>Ecdysozoa</taxon>
        <taxon>Arthropoda</taxon>
        <taxon>Hexapoda</taxon>
        <taxon>Insecta</taxon>
        <taxon>Pterygota</taxon>
        <taxon>Neoptera</taxon>
        <taxon>Paraneoptera</taxon>
        <taxon>Hemiptera</taxon>
        <taxon>Sternorrhyncha</taxon>
        <taxon>Aleyrodoidea</taxon>
        <taxon>Aleyrodidae</taxon>
        <taxon>Aleyrodinae</taxon>
        <taxon>Bemisia</taxon>
    </lineage>
</organism>
<dbReference type="InterPro" id="IPR036846">
    <property type="entry name" value="GM2-AP_sf"/>
</dbReference>
<feature type="chain" id="PRO_5040368431" description="MD-2-related lipid-recognition domain-containing protein" evidence="2">
    <location>
        <begin position="25"/>
        <end position="194"/>
    </location>
</feature>
<evidence type="ECO:0000256" key="1">
    <source>
        <dbReference type="ARBA" id="ARBA00022729"/>
    </source>
</evidence>
<evidence type="ECO:0000313" key="3">
    <source>
        <dbReference type="EMBL" id="CAH0382735.1"/>
    </source>
</evidence>
<evidence type="ECO:0008006" key="5">
    <source>
        <dbReference type="Google" id="ProtNLM"/>
    </source>
</evidence>
<accession>A0A9P0EX84</accession>
<sequence>MSTLFFSAAVFISYLNLFLPAVLTATNQARSTVVVVEDPLVNCEDRDYVLAFGPMTITRAGKFLIINGRITVHRDLQNPMSFQIRIEKCRDKGNLNSCEYYSTWKWDDICIPFKILPFMEGFYKAHVPYTSHCPYKKNVYEIRNFRIPSDAVTAMLPNSEGHPLYNVRILFKEQKEIVSCIRASFRFATVRKKE</sequence>
<evidence type="ECO:0000256" key="2">
    <source>
        <dbReference type="SAM" id="SignalP"/>
    </source>
</evidence>
<name>A0A9P0EX84_BEMTA</name>
<dbReference type="AlphaFoldDB" id="A0A9P0EX84"/>
<dbReference type="EMBL" id="OU963871">
    <property type="protein sequence ID" value="CAH0382735.1"/>
    <property type="molecule type" value="Genomic_DNA"/>
</dbReference>
<keyword evidence="1 2" id="KW-0732">Signal</keyword>
<gene>
    <name evidence="3" type="ORF">BEMITA_LOCUS2239</name>
</gene>
<feature type="signal peptide" evidence="2">
    <location>
        <begin position="1"/>
        <end position="24"/>
    </location>
</feature>
<dbReference type="SUPFAM" id="SSF63707">
    <property type="entry name" value="Ganglioside M2 (gm2) activator"/>
    <property type="match status" value="1"/>
</dbReference>
<keyword evidence="4" id="KW-1185">Reference proteome</keyword>
<protein>
    <recommendedName>
        <fullName evidence="5">MD-2-related lipid-recognition domain-containing protein</fullName>
    </recommendedName>
</protein>
<evidence type="ECO:0000313" key="4">
    <source>
        <dbReference type="Proteomes" id="UP001152759"/>
    </source>
</evidence>
<reference evidence="3" key="1">
    <citation type="submission" date="2021-12" db="EMBL/GenBank/DDBJ databases">
        <authorList>
            <person name="King R."/>
        </authorList>
    </citation>
    <scope>NUCLEOTIDE SEQUENCE</scope>
</reference>